<feature type="domain" description="Nucleoside phosphorylase" evidence="1">
    <location>
        <begin position="143"/>
        <end position="196"/>
    </location>
</feature>
<dbReference type="GO" id="GO:0005829">
    <property type="term" value="C:cytosol"/>
    <property type="evidence" value="ECO:0007669"/>
    <property type="project" value="TreeGrafter"/>
</dbReference>
<dbReference type="GO" id="GO:0009116">
    <property type="term" value="P:nucleoside metabolic process"/>
    <property type="evidence" value="ECO:0007669"/>
    <property type="project" value="InterPro"/>
</dbReference>
<dbReference type="EMBL" id="CAACVI010000023">
    <property type="protein sequence ID" value="VEN74197.1"/>
    <property type="molecule type" value="Genomic_DNA"/>
</dbReference>
<dbReference type="Gene3D" id="3.40.50.1580">
    <property type="entry name" value="Nucleoside phosphorylase domain"/>
    <property type="match status" value="1"/>
</dbReference>
<dbReference type="PANTHER" id="PTHR46832:SF1">
    <property type="entry name" value="5'-METHYLTHIOADENOSINE_S-ADENOSYLHOMOCYSTEINE NUCLEOSIDASE"/>
    <property type="match status" value="1"/>
</dbReference>
<accession>A0A484HHK1</accession>
<reference evidence="2" key="1">
    <citation type="submission" date="2019-01" db="EMBL/GenBank/DDBJ databases">
        <authorList>
            <consortium name="Genoscope - CEA"/>
            <person name="William W."/>
        </authorList>
    </citation>
    <scope>NUCLEOTIDE SEQUENCE</scope>
    <source>
        <strain evidence="2">CR-1</strain>
    </source>
</reference>
<sequence>MAKPHVITLEMAVMSEAKPFALKMGLEQTGDRPFRVFENETTALIISGVGKARAAMAALWAIREWGADEIINMGSAGANDALSPLGAVFQINRICESDRMDLHTRKPVVHIPETFPDLDSASLSTMDVPAIDAKTRRDISRMAALSDMEGAAVAQACRLAGKKCRLFKVVTDTPAHDHEDDITQNIKVFRDRLYDFFVEKVLKRLHQKT</sequence>
<evidence type="ECO:0000259" key="1">
    <source>
        <dbReference type="Pfam" id="PF01048"/>
    </source>
</evidence>
<dbReference type="SUPFAM" id="SSF53167">
    <property type="entry name" value="Purine and uridine phosphorylases"/>
    <property type="match status" value="1"/>
</dbReference>
<name>A0A484HHK1_9BACT</name>
<protein>
    <recommendedName>
        <fullName evidence="1">Nucleoside phosphorylase domain-containing protein</fullName>
    </recommendedName>
</protein>
<dbReference type="GO" id="GO:0019284">
    <property type="term" value="P:L-methionine salvage from S-adenosylmethionine"/>
    <property type="evidence" value="ECO:0007669"/>
    <property type="project" value="TreeGrafter"/>
</dbReference>
<dbReference type="GO" id="GO:0008930">
    <property type="term" value="F:methylthioadenosine nucleosidase activity"/>
    <property type="evidence" value="ECO:0007669"/>
    <property type="project" value="TreeGrafter"/>
</dbReference>
<organism evidence="2">
    <name type="scientific">uncultured Desulfobacteraceae bacterium</name>
    <dbReference type="NCBI Taxonomy" id="218296"/>
    <lineage>
        <taxon>Bacteria</taxon>
        <taxon>Pseudomonadati</taxon>
        <taxon>Thermodesulfobacteriota</taxon>
        <taxon>Desulfobacteria</taxon>
        <taxon>Desulfobacterales</taxon>
        <taxon>Desulfobacteraceae</taxon>
        <taxon>environmental samples</taxon>
    </lineage>
</organism>
<dbReference type="InterPro" id="IPR000845">
    <property type="entry name" value="Nucleoside_phosphorylase_d"/>
</dbReference>
<gene>
    <name evidence="2" type="ORF">EPICR_30130</name>
</gene>
<dbReference type="Pfam" id="PF01048">
    <property type="entry name" value="PNP_UDP_1"/>
    <property type="match status" value="2"/>
</dbReference>
<feature type="domain" description="Nucleoside phosphorylase" evidence="1">
    <location>
        <begin position="40"/>
        <end position="100"/>
    </location>
</feature>
<dbReference type="InterPro" id="IPR035994">
    <property type="entry name" value="Nucleoside_phosphorylase_sf"/>
</dbReference>
<proteinExistence type="predicted"/>
<dbReference type="GO" id="GO:0008782">
    <property type="term" value="F:adenosylhomocysteine nucleosidase activity"/>
    <property type="evidence" value="ECO:0007669"/>
    <property type="project" value="TreeGrafter"/>
</dbReference>
<dbReference type="AlphaFoldDB" id="A0A484HHK1"/>
<dbReference type="PANTHER" id="PTHR46832">
    <property type="entry name" value="5'-METHYLTHIOADENOSINE/S-ADENOSYLHOMOCYSTEINE NUCLEOSIDASE"/>
    <property type="match status" value="1"/>
</dbReference>
<evidence type="ECO:0000313" key="2">
    <source>
        <dbReference type="EMBL" id="VEN74197.1"/>
    </source>
</evidence>